<feature type="region of interest" description="Disordered" evidence="1">
    <location>
        <begin position="1"/>
        <end position="61"/>
    </location>
</feature>
<organism evidence="2 3">
    <name type="scientific">Exophiala spinifera</name>
    <dbReference type="NCBI Taxonomy" id="91928"/>
    <lineage>
        <taxon>Eukaryota</taxon>
        <taxon>Fungi</taxon>
        <taxon>Dikarya</taxon>
        <taxon>Ascomycota</taxon>
        <taxon>Pezizomycotina</taxon>
        <taxon>Eurotiomycetes</taxon>
        <taxon>Chaetothyriomycetidae</taxon>
        <taxon>Chaetothyriales</taxon>
        <taxon>Herpotrichiellaceae</taxon>
        <taxon>Exophiala</taxon>
    </lineage>
</organism>
<feature type="compositionally biased region" description="Low complexity" evidence="1">
    <location>
        <begin position="37"/>
        <end position="51"/>
    </location>
</feature>
<name>A0A0D1Y825_9EURO</name>
<dbReference type="GeneID" id="27337484"/>
<dbReference type="HOGENOM" id="CLU_1294418_0_0_1"/>
<dbReference type="RefSeq" id="XP_016231317.1">
    <property type="nucleotide sequence ID" value="XM_016384715.1"/>
</dbReference>
<feature type="region of interest" description="Disordered" evidence="1">
    <location>
        <begin position="106"/>
        <end position="135"/>
    </location>
</feature>
<evidence type="ECO:0000313" key="2">
    <source>
        <dbReference type="EMBL" id="KIW11101.1"/>
    </source>
</evidence>
<protein>
    <submittedName>
        <fullName evidence="2">Uncharacterized protein</fullName>
    </submittedName>
</protein>
<gene>
    <name evidence="2" type="ORF">PV08_10401</name>
</gene>
<proteinExistence type="predicted"/>
<evidence type="ECO:0000256" key="1">
    <source>
        <dbReference type="SAM" id="MobiDB-lite"/>
    </source>
</evidence>
<sequence>MTGTATGGHGSPEPEPLLTSSSTSPSNETSDTKTVGSSSAPSTPSSSESSPADQNKRTNLFGRIFCRKGKGLKNLLAQDVETQRRAGEEKKERAIKWKRVGDDRMGVAKFGTSENEAQEDQDTNNPPKAGEKNTKHQYLSGILYGFDPNAGKLQVNHGHQVSHEDEAGADELSPQPSETSESKRRRGETWGVDHNKPGMRDRFRGHRHGGDDVENGTSF</sequence>
<dbReference type="EMBL" id="KN847499">
    <property type="protein sequence ID" value="KIW11101.1"/>
    <property type="molecule type" value="Genomic_DNA"/>
</dbReference>
<feature type="compositionally biased region" description="Low complexity" evidence="1">
    <location>
        <begin position="16"/>
        <end position="29"/>
    </location>
</feature>
<feature type="compositionally biased region" description="Basic and acidic residues" evidence="1">
    <location>
        <begin position="187"/>
        <end position="202"/>
    </location>
</feature>
<dbReference type="AlphaFoldDB" id="A0A0D1Y825"/>
<accession>A0A0D1Y825</accession>
<keyword evidence="3" id="KW-1185">Reference proteome</keyword>
<dbReference type="Proteomes" id="UP000053328">
    <property type="component" value="Unassembled WGS sequence"/>
</dbReference>
<feature type="region of interest" description="Disordered" evidence="1">
    <location>
        <begin position="150"/>
        <end position="219"/>
    </location>
</feature>
<evidence type="ECO:0000313" key="3">
    <source>
        <dbReference type="Proteomes" id="UP000053328"/>
    </source>
</evidence>
<dbReference type="VEuPathDB" id="FungiDB:PV08_10401"/>
<reference evidence="2 3" key="1">
    <citation type="submission" date="2015-01" db="EMBL/GenBank/DDBJ databases">
        <title>The Genome Sequence of Exophiala spinifera CBS89968.</title>
        <authorList>
            <consortium name="The Broad Institute Genomics Platform"/>
            <person name="Cuomo C."/>
            <person name="de Hoog S."/>
            <person name="Gorbushina A."/>
            <person name="Stielow B."/>
            <person name="Teixiera M."/>
            <person name="Abouelleil A."/>
            <person name="Chapman S.B."/>
            <person name="Priest M."/>
            <person name="Young S.K."/>
            <person name="Wortman J."/>
            <person name="Nusbaum C."/>
            <person name="Birren B."/>
        </authorList>
    </citation>
    <scope>NUCLEOTIDE SEQUENCE [LARGE SCALE GENOMIC DNA]</scope>
    <source>
        <strain evidence="2 3">CBS 89968</strain>
    </source>
</reference>
<feature type="compositionally biased region" description="Gly residues" evidence="1">
    <location>
        <begin position="1"/>
        <end position="10"/>
    </location>
</feature>